<sequence>MNEPWKNLIRESDFCEGCNVAFEDGNPNRARYEGQEKHEKCFRLCLVCLKCVGDGIITTCPGCRTELASDDVVKVECNSTEEKPARRRFSRSSRSSSVSITSWPIKYESFAKK</sequence>
<proteinExistence type="predicted"/>
<name>A0ABN7SM33_OIKDI</name>
<organism evidence="1 2">
    <name type="scientific">Oikopleura dioica</name>
    <name type="common">Tunicate</name>
    <dbReference type="NCBI Taxonomy" id="34765"/>
    <lineage>
        <taxon>Eukaryota</taxon>
        <taxon>Metazoa</taxon>
        <taxon>Chordata</taxon>
        <taxon>Tunicata</taxon>
        <taxon>Appendicularia</taxon>
        <taxon>Copelata</taxon>
        <taxon>Oikopleuridae</taxon>
        <taxon>Oikopleura</taxon>
    </lineage>
</organism>
<dbReference type="Proteomes" id="UP001158576">
    <property type="component" value="Chromosome YSR"/>
</dbReference>
<evidence type="ECO:0000313" key="1">
    <source>
        <dbReference type="EMBL" id="CAG5101484.1"/>
    </source>
</evidence>
<dbReference type="EMBL" id="OU015570">
    <property type="protein sequence ID" value="CAG5101484.1"/>
    <property type="molecule type" value="Genomic_DNA"/>
</dbReference>
<gene>
    <name evidence="1" type="ORF">OKIOD_LOCUS8692</name>
</gene>
<reference evidence="1 2" key="1">
    <citation type="submission" date="2021-04" db="EMBL/GenBank/DDBJ databases">
        <authorList>
            <person name="Bliznina A."/>
        </authorList>
    </citation>
    <scope>NUCLEOTIDE SEQUENCE [LARGE SCALE GENOMIC DNA]</scope>
</reference>
<accession>A0ABN7SM33</accession>
<evidence type="ECO:0000313" key="2">
    <source>
        <dbReference type="Proteomes" id="UP001158576"/>
    </source>
</evidence>
<keyword evidence="2" id="KW-1185">Reference proteome</keyword>
<protein>
    <submittedName>
        <fullName evidence="1">Oidioi.mRNA.OKI2018_I69.YSR.g17134.t1.cds</fullName>
    </submittedName>
</protein>